<keyword evidence="3" id="KW-1185">Reference proteome</keyword>
<dbReference type="PANTHER" id="PTHR39158:SF1">
    <property type="entry name" value="DNAJ HOMOLOG SUBFAMILY C MEMBER 28"/>
    <property type="match status" value="1"/>
</dbReference>
<name>A0ABS4S8C2_9BACI</name>
<proteinExistence type="predicted"/>
<accession>A0ABS4S8C2</accession>
<evidence type="ECO:0000313" key="2">
    <source>
        <dbReference type="EMBL" id="MBP2257747.1"/>
    </source>
</evidence>
<evidence type="ECO:0000313" key="3">
    <source>
        <dbReference type="Proteomes" id="UP001519294"/>
    </source>
</evidence>
<dbReference type="EMBL" id="JAGIKX010000013">
    <property type="protein sequence ID" value="MBP2257747.1"/>
    <property type="molecule type" value="Genomic_DNA"/>
</dbReference>
<dbReference type="RefSeq" id="WP_029265970.1">
    <property type="nucleotide sequence ID" value="NZ_JAGIKX010000013.1"/>
</dbReference>
<sequence length="125" mass="14592">MYQFVEERIQESIDNGDFENLPGKGKPLDLRDELQGLSPELRMGYKLLKNAGYLSENTDKNKERLTINDLITTATGKEGQPIARDQHKLDQFVHERKLHKNKKFTSYAHKIYRKLFPGKRMRKGS</sequence>
<feature type="domain" description="DnaJ homologue subfamily C member 28 conserved" evidence="1">
    <location>
        <begin position="4"/>
        <end position="70"/>
    </location>
</feature>
<dbReference type="PANTHER" id="PTHR39158">
    <property type="entry name" value="OS08G0560600 PROTEIN"/>
    <property type="match status" value="1"/>
</dbReference>
<dbReference type="Proteomes" id="UP001519294">
    <property type="component" value="Unassembled WGS sequence"/>
</dbReference>
<dbReference type="InterPro" id="IPR052573">
    <property type="entry name" value="DnaJ_C_subfamily_28"/>
</dbReference>
<gene>
    <name evidence="2" type="ORF">J2Z81_001701</name>
</gene>
<dbReference type="Pfam" id="PF09350">
    <property type="entry name" value="DJC28_CD"/>
    <property type="match status" value="1"/>
</dbReference>
<evidence type="ECO:0000259" key="1">
    <source>
        <dbReference type="Pfam" id="PF09350"/>
    </source>
</evidence>
<protein>
    <recommendedName>
        <fullName evidence="1">DnaJ homologue subfamily C member 28 conserved domain-containing protein</fullName>
    </recommendedName>
</protein>
<dbReference type="InterPro" id="IPR018961">
    <property type="entry name" value="DnaJ_homolog_subfam-C_membr-28"/>
</dbReference>
<comment type="caution">
    <text evidence="2">The sequence shown here is derived from an EMBL/GenBank/DDBJ whole genome shotgun (WGS) entry which is preliminary data.</text>
</comment>
<reference evidence="2 3" key="1">
    <citation type="submission" date="2021-03" db="EMBL/GenBank/DDBJ databases">
        <title>Genomic Encyclopedia of Type Strains, Phase IV (KMG-IV): sequencing the most valuable type-strain genomes for metagenomic binning, comparative biology and taxonomic classification.</title>
        <authorList>
            <person name="Goeker M."/>
        </authorList>
    </citation>
    <scope>NUCLEOTIDE SEQUENCE [LARGE SCALE GENOMIC DNA]</scope>
    <source>
        <strain evidence="2 3">DSM 25790</strain>
    </source>
</reference>
<organism evidence="2 3">
    <name type="scientific">Virgibacillus alimentarius</name>
    <dbReference type="NCBI Taxonomy" id="698769"/>
    <lineage>
        <taxon>Bacteria</taxon>
        <taxon>Bacillati</taxon>
        <taxon>Bacillota</taxon>
        <taxon>Bacilli</taxon>
        <taxon>Bacillales</taxon>
        <taxon>Bacillaceae</taxon>
        <taxon>Virgibacillus</taxon>
    </lineage>
</organism>